<dbReference type="InterPro" id="IPR012341">
    <property type="entry name" value="6hp_glycosidase-like_sf"/>
</dbReference>
<gene>
    <name evidence="8" type="ORF">OKA05_24350</name>
</gene>
<dbReference type="PIRSF" id="PIRSF010631">
    <property type="entry name" value="A-rhamnsds"/>
    <property type="match status" value="1"/>
</dbReference>
<dbReference type="Gene3D" id="1.50.10.10">
    <property type="match status" value="1"/>
</dbReference>
<feature type="domain" description="Alpha-L-rhamnosidase concanavalin-like" evidence="4">
    <location>
        <begin position="373"/>
        <end position="473"/>
    </location>
</feature>
<evidence type="ECO:0000259" key="4">
    <source>
        <dbReference type="Pfam" id="PF05592"/>
    </source>
</evidence>
<dbReference type="RefSeq" id="WP_264489819.1">
    <property type="nucleotide sequence ID" value="NZ_JAPDDT010000016.1"/>
</dbReference>
<organism evidence="8 9">
    <name type="scientific">Luteolibacter arcticus</name>
    <dbReference type="NCBI Taxonomy" id="1581411"/>
    <lineage>
        <taxon>Bacteria</taxon>
        <taxon>Pseudomonadati</taxon>
        <taxon>Verrucomicrobiota</taxon>
        <taxon>Verrucomicrobiia</taxon>
        <taxon>Verrucomicrobiales</taxon>
        <taxon>Verrucomicrobiaceae</taxon>
        <taxon>Luteolibacter</taxon>
    </lineage>
</organism>
<dbReference type="EC" id="3.2.1.40" evidence="2"/>
<comment type="caution">
    <text evidence="8">The sequence shown here is derived from an EMBL/GenBank/DDBJ whole genome shotgun (WGS) entry which is preliminary data.</text>
</comment>
<feature type="domain" description="Bacterial alpha-L-rhamnosidase N-terminal" evidence="5">
    <location>
        <begin position="183"/>
        <end position="361"/>
    </location>
</feature>
<keyword evidence="3 8" id="KW-0378">Hydrolase</keyword>
<dbReference type="InterPro" id="IPR035396">
    <property type="entry name" value="Bac_rhamnosid6H"/>
</dbReference>
<keyword evidence="9" id="KW-1185">Reference proteome</keyword>
<dbReference type="InterPro" id="IPR016007">
    <property type="entry name" value="Alpha_rhamnosid"/>
</dbReference>
<evidence type="ECO:0000259" key="5">
    <source>
        <dbReference type="Pfam" id="PF08531"/>
    </source>
</evidence>
<comment type="catalytic activity">
    <reaction evidence="1">
        <text>Hydrolysis of terminal non-reducing alpha-L-rhamnose residues in alpha-L-rhamnosides.</text>
        <dbReference type="EC" id="3.2.1.40"/>
    </reaction>
</comment>
<dbReference type="InterPro" id="IPR008928">
    <property type="entry name" value="6-hairpin_glycosidase_sf"/>
</dbReference>
<dbReference type="InterPro" id="IPR013737">
    <property type="entry name" value="Bac_rhamnosid_N"/>
</dbReference>
<evidence type="ECO:0000259" key="7">
    <source>
        <dbReference type="Pfam" id="PF17390"/>
    </source>
</evidence>
<dbReference type="InterPro" id="IPR013783">
    <property type="entry name" value="Ig-like_fold"/>
</dbReference>
<dbReference type="EMBL" id="JAPDDT010000016">
    <property type="protein sequence ID" value="MCW1925712.1"/>
    <property type="molecule type" value="Genomic_DNA"/>
</dbReference>
<dbReference type="Gene3D" id="2.60.420.10">
    <property type="entry name" value="Maltose phosphorylase, domain 3"/>
    <property type="match status" value="1"/>
</dbReference>
<dbReference type="Pfam" id="PF08531">
    <property type="entry name" value="Bac_rhamnosid_N"/>
    <property type="match status" value="1"/>
</dbReference>
<evidence type="ECO:0000256" key="2">
    <source>
        <dbReference type="ARBA" id="ARBA00012652"/>
    </source>
</evidence>
<evidence type="ECO:0000313" key="9">
    <source>
        <dbReference type="Proteomes" id="UP001320876"/>
    </source>
</evidence>
<feature type="domain" description="Alpha-L-rhamnosidase C-terminal" evidence="7">
    <location>
        <begin position="816"/>
        <end position="886"/>
    </location>
</feature>
<feature type="domain" description="Alpha-L-rhamnosidase six-hairpin glycosidase" evidence="6">
    <location>
        <begin position="480"/>
        <end position="812"/>
    </location>
</feature>
<accession>A0ABT3GQC6</accession>
<dbReference type="InterPro" id="IPR008902">
    <property type="entry name" value="Rhamnosid_concanavalin"/>
</dbReference>
<evidence type="ECO:0000256" key="1">
    <source>
        <dbReference type="ARBA" id="ARBA00001445"/>
    </source>
</evidence>
<evidence type="ECO:0000313" key="8">
    <source>
        <dbReference type="EMBL" id="MCW1925712.1"/>
    </source>
</evidence>
<evidence type="ECO:0000259" key="6">
    <source>
        <dbReference type="Pfam" id="PF17389"/>
    </source>
</evidence>
<dbReference type="InterPro" id="IPR035398">
    <property type="entry name" value="Bac_rhamnosid_C"/>
</dbReference>
<dbReference type="Gene3D" id="2.60.40.10">
    <property type="entry name" value="Immunoglobulins"/>
    <property type="match status" value="1"/>
</dbReference>
<dbReference type="SUPFAM" id="SSF48208">
    <property type="entry name" value="Six-hairpin glycosidases"/>
    <property type="match status" value="1"/>
</dbReference>
<dbReference type="GO" id="GO:0016787">
    <property type="term" value="F:hydrolase activity"/>
    <property type="evidence" value="ECO:0007669"/>
    <property type="project" value="UniProtKB-KW"/>
</dbReference>
<dbReference type="Gene3D" id="2.60.120.260">
    <property type="entry name" value="Galactose-binding domain-like"/>
    <property type="match status" value="2"/>
</dbReference>
<dbReference type="PANTHER" id="PTHR33307">
    <property type="entry name" value="ALPHA-RHAMNOSIDASE (EUROFUNG)"/>
    <property type="match status" value="1"/>
</dbReference>
<protein>
    <recommendedName>
        <fullName evidence="2">alpha-L-rhamnosidase</fullName>
        <ecNumber evidence="2">3.2.1.40</ecNumber>
    </recommendedName>
</protein>
<dbReference type="PANTHER" id="PTHR33307:SF6">
    <property type="entry name" value="ALPHA-RHAMNOSIDASE (EUROFUNG)-RELATED"/>
    <property type="match status" value="1"/>
</dbReference>
<dbReference type="Proteomes" id="UP001320876">
    <property type="component" value="Unassembled WGS sequence"/>
</dbReference>
<sequence length="918" mass="100981">MKYFYVLIALALPVAAELSPLELRCEYHQYPLAVCTPTPRFSWKVAPTDPAARDIRQAAYEIQVASESEGFEAKSLWSSGKVTSPATDQIVYAGETLASGDRASWRVRVWGAGSEASEWSPPASFSIGLLNPEDWSALWISAKNEQSFTTTENVQNFIGEPSRGKLVVTPAKYFRKEFQSAPVVRATVHATALGVYTLEINGQRVSDERLAPGWSAYQRRIHYQTYDVTKLLRDGKNAIGATLADGWYSGYVAYGLLTDQEGLVPGINGRYCYGVSTAVRVQLKLERADGSSETIITDPTWKASPGPITESDILMGESYDARKELTGWSAPGYDDSNWQSAVCKTGTDSKIEPHPGVPVRPIEQMTAKTVVEHKPGVFIFDLGQNISGVVRLKVKGKAGDKVTIRYAEVLHNDGRLSTENLRCARAVDTYILKGDPAGETWMPEFTYHGFQYVELTGFPGTAGLDAVTGIVIHSDTPLHGAFECSDPMLNKLYQNMVWTQRANFFEMPTDCPQRDERMGWTGDAQIFVRAATFNADIASFYTKWLRDLNDDAWDYGAYPAYAPRPLARPNEHHAAGWMDAGVICPWTIWQVYGDTRVISEHWRKMNDFMAWRATRDPELKGATDDCSFGDWLSVGNVKTPIPFIDLAYHAYDARLMAEMAAAIGKPGDAAKYQALAEKVTSAFRKIYLQEDGRLTIHNQSAYAIALFFDLIPSGESAAQLAGLIRENGNKMTTGFLGTRPLLPALSASGHHDLAGVLMQQREYPSWGYEVDNGATSIWERWNSYIKGSGVHEPSMNSFSHYAFGAVCEWMFADLAGIDRAAPGFDRVRIAPRPTGTITHAAASMETRHGRLGCSWKIEKGKFLAEVTVPPNTTADVVLPVKGEVSEGGSPATGRPGVRAANGNQLTLGSGTYQFSATL</sequence>
<proteinExistence type="predicted"/>
<evidence type="ECO:0000256" key="3">
    <source>
        <dbReference type="ARBA" id="ARBA00022801"/>
    </source>
</evidence>
<dbReference type="Pfam" id="PF05592">
    <property type="entry name" value="Bac_rhamnosid"/>
    <property type="match status" value="1"/>
</dbReference>
<name>A0ABT3GQC6_9BACT</name>
<dbReference type="Pfam" id="PF17390">
    <property type="entry name" value="Bac_rhamnosid_C"/>
    <property type="match status" value="1"/>
</dbReference>
<dbReference type="Pfam" id="PF25788">
    <property type="entry name" value="Ig_Rha78A_N"/>
    <property type="match status" value="1"/>
</dbReference>
<dbReference type="Pfam" id="PF17389">
    <property type="entry name" value="Bac_rhamnosid6H"/>
    <property type="match status" value="1"/>
</dbReference>
<reference evidence="8 9" key="1">
    <citation type="submission" date="2022-10" db="EMBL/GenBank/DDBJ databases">
        <title>Luteolibacter arcticus strain CCTCC AB 2014275, whole genome shotgun sequencing project.</title>
        <authorList>
            <person name="Zhao G."/>
            <person name="Shen L."/>
        </authorList>
    </citation>
    <scope>NUCLEOTIDE SEQUENCE [LARGE SCALE GENOMIC DNA]</scope>
    <source>
        <strain evidence="8 9">CCTCC AB 2014275</strain>
    </source>
</reference>